<evidence type="ECO:0000313" key="3">
    <source>
        <dbReference type="WBParaSite" id="Hba_16539"/>
    </source>
</evidence>
<dbReference type="Gene3D" id="1.25.40.20">
    <property type="entry name" value="Ankyrin repeat-containing domain"/>
    <property type="match status" value="1"/>
</dbReference>
<dbReference type="Proteomes" id="UP000095283">
    <property type="component" value="Unplaced"/>
</dbReference>
<organism evidence="2 3">
    <name type="scientific">Heterorhabditis bacteriophora</name>
    <name type="common">Entomopathogenic nematode worm</name>
    <dbReference type="NCBI Taxonomy" id="37862"/>
    <lineage>
        <taxon>Eukaryota</taxon>
        <taxon>Metazoa</taxon>
        <taxon>Ecdysozoa</taxon>
        <taxon>Nematoda</taxon>
        <taxon>Chromadorea</taxon>
        <taxon>Rhabditida</taxon>
        <taxon>Rhabditina</taxon>
        <taxon>Rhabditomorpha</taxon>
        <taxon>Strongyloidea</taxon>
        <taxon>Heterorhabditidae</taxon>
        <taxon>Heterorhabditis</taxon>
    </lineage>
</organism>
<dbReference type="InterPro" id="IPR002110">
    <property type="entry name" value="Ankyrin_rpt"/>
</dbReference>
<keyword evidence="2" id="KW-1185">Reference proteome</keyword>
<dbReference type="SUPFAM" id="SSF48403">
    <property type="entry name" value="Ankyrin repeat"/>
    <property type="match status" value="1"/>
</dbReference>
<feature type="repeat" description="ANK" evidence="1">
    <location>
        <begin position="147"/>
        <end position="179"/>
    </location>
</feature>
<dbReference type="Pfam" id="PF12796">
    <property type="entry name" value="Ank_2"/>
    <property type="match status" value="1"/>
</dbReference>
<sequence>MDVDLSDIRMHSEDYCHLRVKKRQIKANLVWSPYLDQESDSSGTTVLCLFKFALEAMIRGLQTRMDLRVAARITINVCDTNSLREPPLDYGRSPEIETDDATVDVDNNSPSEGLRWLKACRKGQIEKCIEMLKGNANLVHFVPPYHLNYAAVHIAVQGKHYKLMHLLRESGADFNLRTLSGYTPLHLAAHAQDRIAIDLLVKSFGVDATVCDLLGYRYDHYATCKETETYDSNFNGYECYQIRKQPVIGTNGTLILDIIHEYVFSYLRLINLAHMVHQCALHNETAVNIDV</sequence>
<name>A0A1I7XG99_HETBA</name>
<dbReference type="SMART" id="SM00248">
    <property type="entry name" value="ANK"/>
    <property type="match status" value="2"/>
</dbReference>
<dbReference type="WBParaSite" id="Hba_16539">
    <property type="protein sequence ID" value="Hba_16539"/>
    <property type="gene ID" value="Hba_16539"/>
</dbReference>
<dbReference type="InterPro" id="IPR036770">
    <property type="entry name" value="Ankyrin_rpt-contain_sf"/>
</dbReference>
<accession>A0A1I7XG99</accession>
<dbReference type="PROSITE" id="PS50088">
    <property type="entry name" value="ANK_REPEAT"/>
    <property type="match status" value="1"/>
</dbReference>
<keyword evidence="1" id="KW-0040">ANK repeat</keyword>
<proteinExistence type="predicted"/>
<reference evidence="3" key="1">
    <citation type="submission" date="2016-11" db="UniProtKB">
        <authorList>
            <consortium name="WormBaseParasite"/>
        </authorList>
    </citation>
    <scope>IDENTIFICATION</scope>
</reference>
<dbReference type="AlphaFoldDB" id="A0A1I7XG99"/>
<evidence type="ECO:0000313" key="2">
    <source>
        <dbReference type="Proteomes" id="UP000095283"/>
    </source>
</evidence>
<evidence type="ECO:0000256" key="1">
    <source>
        <dbReference type="PROSITE-ProRule" id="PRU00023"/>
    </source>
</evidence>
<protein>
    <submittedName>
        <fullName evidence="3">ANK_REP_REGION domain-containing protein</fullName>
    </submittedName>
</protein>